<organism evidence="5 6">
    <name type="scientific">Bacteroides stercorirosoris</name>
    <dbReference type="NCBI Taxonomy" id="871324"/>
    <lineage>
        <taxon>Bacteria</taxon>
        <taxon>Pseudomonadati</taxon>
        <taxon>Bacteroidota</taxon>
        <taxon>Bacteroidia</taxon>
        <taxon>Bacteroidales</taxon>
        <taxon>Bacteroidaceae</taxon>
        <taxon>Bacteroides</taxon>
    </lineage>
</organism>
<dbReference type="Proteomes" id="UP000184192">
    <property type="component" value="Unassembled WGS sequence"/>
</dbReference>
<dbReference type="Pfam" id="PF13407">
    <property type="entry name" value="Peripla_BP_4"/>
    <property type="match status" value="1"/>
</dbReference>
<dbReference type="GO" id="GO:0000976">
    <property type="term" value="F:transcription cis-regulatory region binding"/>
    <property type="evidence" value="ECO:0007669"/>
    <property type="project" value="TreeGrafter"/>
</dbReference>
<dbReference type="CDD" id="cd06307">
    <property type="entry name" value="PBP1_sugar_binding"/>
    <property type="match status" value="1"/>
</dbReference>
<keyword evidence="3" id="KW-0804">Transcription</keyword>
<evidence type="ECO:0000313" key="5">
    <source>
        <dbReference type="EMBL" id="SHJ68783.1"/>
    </source>
</evidence>
<feature type="domain" description="HTH lacI-type" evidence="4">
    <location>
        <begin position="6"/>
        <end position="60"/>
    </location>
</feature>
<dbReference type="PROSITE" id="PS00356">
    <property type="entry name" value="HTH_LACI_1"/>
    <property type="match status" value="1"/>
</dbReference>
<dbReference type="SMART" id="SM00354">
    <property type="entry name" value="HTH_LACI"/>
    <property type="match status" value="1"/>
</dbReference>
<dbReference type="EMBL" id="FQZN01000046">
    <property type="protein sequence ID" value="SHJ68783.1"/>
    <property type="molecule type" value="Genomic_DNA"/>
</dbReference>
<dbReference type="InterPro" id="IPR010982">
    <property type="entry name" value="Lambda_DNA-bd_dom_sf"/>
</dbReference>
<dbReference type="GeneID" id="92714627"/>
<evidence type="ECO:0000256" key="1">
    <source>
        <dbReference type="ARBA" id="ARBA00023015"/>
    </source>
</evidence>
<reference evidence="6" key="1">
    <citation type="submission" date="2016-11" db="EMBL/GenBank/DDBJ databases">
        <authorList>
            <person name="Varghese N."/>
            <person name="Submissions S."/>
        </authorList>
    </citation>
    <scope>NUCLEOTIDE SEQUENCE [LARGE SCALE GENOMIC DNA]</scope>
    <source>
        <strain evidence="6">DSM 26884</strain>
    </source>
</reference>
<keyword evidence="1" id="KW-0805">Transcription regulation</keyword>
<dbReference type="InterPro" id="IPR025997">
    <property type="entry name" value="SBP_2_dom"/>
</dbReference>
<dbReference type="InterPro" id="IPR028082">
    <property type="entry name" value="Peripla_BP_I"/>
</dbReference>
<evidence type="ECO:0000259" key="4">
    <source>
        <dbReference type="PROSITE" id="PS50932"/>
    </source>
</evidence>
<dbReference type="GO" id="GO:0003700">
    <property type="term" value="F:DNA-binding transcription factor activity"/>
    <property type="evidence" value="ECO:0007669"/>
    <property type="project" value="TreeGrafter"/>
</dbReference>
<keyword evidence="6" id="KW-1185">Reference proteome</keyword>
<dbReference type="RefSeq" id="WP_025834289.1">
    <property type="nucleotide sequence ID" value="NZ_FQZN01000046.1"/>
</dbReference>
<proteinExistence type="predicted"/>
<dbReference type="Pfam" id="PF00356">
    <property type="entry name" value="LacI"/>
    <property type="match status" value="1"/>
</dbReference>
<accession>A0A1M6LC83</accession>
<protein>
    <submittedName>
        <fullName evidence="5">Transcriptional regulator, LacI family</fullName>
    </submittedName>
</protein>
<keyword evidence="2" id="KW-0238">DNA-binding</keyword>
<gene>
    <name evidence="5" type="ORF">SAMN05444350_14627</name>
</gene>
<dbReference type="SUPFAM" id="SSF53822">
    <property type="entry name" value="Periplasmic binding protein-like I"/>
    <property type="match status" value="1"/>
</dbReference>
<sequence>MGSERIRIKDIAKMADVSVGTVDRVIHGRSGVSEASRKRVEEILKQLDYQPNMYASALASNKKYTFSCLLPQHEKGEYWTAVEAGIHEALVTYSDFNISVNLSYYDPFDYHSFGDVAQSILEQEPDGIMLAPTVPQYTKPFTEELNKRSIPYIYIDSNLKDQPALSFFGQNSHQSGYFAAKMMMLLAGGEREIVIFRKINEGIVGSNQQERREIGFREYMLKYHPDCRIWELNLHAKRDSDDAQMLDEFFRKHPDVKNGITFNSKVYIVGEYLLKQKKTDFNLMGYDLLERNVNCLKQGSVFFLIAQQPELQGFDGIKALCDHLIFKKEVPRENFMPIDLLTKENIEFYSNK</sequence>
<dbReference type="PANTHER" id="PTHR30146:SF144">
    <property type="entry name" value="LACI-FAMILY TRANSCRIPTION REGULATOR"/>
    <property type="match status" value="1"/>
</dbReference>
<evidence type="ECO:0000256" key="3">
    <source>
        <dbReference type="ARBA" id="ARBA00023163"/>
    </source>
</evidence>
<name>A0A1M6LC83_9BACE</name>
<dbReference type="Gene3D" id="1.10.260.40">
    <property type="entry name" value="lambda repressor-like DNA-binding domains"/>
    <property type="match status" value="1"/>
</dbReference>
<dbReference type="eggNOG" id="COG1609">
    <property type="taxonomic scope" value="Bacteria"/>
</dbReference>
<dbReference type="PROSITE" id="PS50932">
    <property type="entry name" value="HTH_LACI_2"/>
    <property type="match status" value="1"/>
</dbReference>
<evidence type="ECO:0000313" key="6">
    <source>
        <dbReference type="Proteomes" id="UP000184192"/>
    </source>
</evidence>
<dbReference type="SUPFAM" id="SSF47413">
    <property type="entry name" value="lambda repressor-like DNA-binding domains"/>
    <property type="match status" value="1"/>
</dbReference>
<dbReference type="PANTHER" id="PTHR30146">
    <property type="entry name" value="LACI-RELATED TRANSCRIPTIONAL REPRESSOR"/>
    <property type="match status" value="1"/>
</dbReference>
<dbReference type="AlphaFoldDB" id="A0A1M6LC83"/>
<dbReference type="CDD" id="cd01392">
    <property type="entry name" value="HTH_LacI"/>
    <property type="match status" value="1"/>
</dbReference>
<dbReference type="InterPro" id="IPR000843">
    <property type="entry name" value="HTH_LacI"/>
</dbReference>
<evidence type="ECO:0000256" key="2">
    <source>
        <dbReference type="ARBA" id="ARBA00023125"/>
    </source>
</evidence>
<dbReference type="Gene3D" id="3.40.50.2300">
    <property type="match status" value="2"/>
</dbReference>